<comment type="subcellular location">
    <subcellularLocation>
        <location evidence="7">Cytoplasm</location>
    </subcellularLocation>
</comment>
<feature type="binding site" evidence="7">
    <location>
        <position position="151"/>
    </location>
    <ligand>
        <name>4-imidazolone-5-propanoate</name>
        <dbReference type="ChEBI" id="CHEBI:77893"/>
    </ligand>
</feature>
<feature type="binding site" evidence="7">
    <location>
        <position position="151"/>
    </location>
    <ligand>
        <name>N-formimidoyl-L-glutamate</name>
        <dbReference type="ChEBI" id="CHEBI:58928"/>
    </ligand>
</feature>
<feature type="binding site" evidence="7">
    <location>
        <position position="79"/>
    </location>
    <ligand>
        <name>Fe(3+)</name>
        <dbReference type="ChEBI" id="CHEBI:29034"/>
    </ligand>
</feature>
<evidence type="ECO:0000256" key="6">
    <source>
        <dbReference type="ARBA" id="ARBA00023004"/>
    </source>
</evidence>
<evidence type="ECO:0000313" key="10">
    <source>
        <dbReference type="Proteomes" id="UP001431532"/>
    </source>
</evidence>
<evidence type="ECO:0000256" key="4">
    <source>
        <dbReference type="ARBA" id="ARBA00022808"/>
    </source>
</evidence>
<evidence type="ECO:0000256" key="1">
    <source>
        <dbReference type="ARBA" id="ARBA00012864"/>
    </source>
</evidence>
<dbReference type="EMBL" id="JASCXW010000025">
    <property type="protein sequence ID" value="MDI6453350.1"/>
    <property type="molecule type" value="Genomic_DNA"/>
</dbReference>
<evidence type="ECO:0000256" key="3">
    <source>
        <dbReference type="ARBA" id="ARBA00022801"/>
    </source>
</evidence>
<dbReference type="NCBIfam" id="TIGR01224">
    <property type="entry name" value="hutI"/>
    <property type="match status" value="1"/>
</dbReference>
<proteinExistence type="inferred from homology"/>
<evidence type="ECO:0000256" key="7">
    <source>
        <dbReference type="HAMAP-Rule" id="MF_00372"/>
    </source>
</evidence>
<dbReference type="FunFam" id="3.20.20.140:FF:000007">
    <property type="entry name" value="Imidazolonepropionase"/>
    <property type="match status" value="1"/>
</dbReference>
<reference evidence="9" key="1">
    <citation type="submission" date="2023-05" db="EMBL/GenBank/DDBJ databases">
        <title>Mariniplasma microaerophilum sp. nov., a novel anaerobic mollicute isolated from terrestrial mud volcano, Taman Peninsula, Russia.</title>
        <authorList>
            <person name="Khomyakova M.A."/>
            <person name="Merkel A.Y."/>
            <person name="Slobodkin A.I."/>
        </authorList>
    </citation>
    <scope>NUCLEOTIDE SEQUENCE</scope>
    <source>
        <strain evidence="9">M4Ah</strain>
    </source>
</reference>
<name>A0AAW6U9G8_9MOLU</name>
<dbReference type="EC" id="3.5.2.7" evidence="1 7"/>
<evidence type="ECO:0000259" key="8">
    <source>
        <dbReference type="Pfam" id="PF01979"/>
    </source>
</evidence>
<feature type="binding site" evidence="7">
    <location>
        <position position="248"/>
    </location>
    <ligand>
        <name>Zn(2+)</name>
        <dbReference type="ChEBI" id="CHEBI:29105"/>
    </ligand>
</feature>
<comment type="pathway">
    <text evidence="7">Amino-acid degradation; L-histidine degradation into L-glutamate; N-formimidoyl-L-glutamate from L-histidine: step 3/3.</text>
</comment>
<keyword evidence="6 7" id="KW-0408">Iron</keyword>
<keyword evidence="5 7" id="KW-0862">Zinc</keyword>
<dbReference type="RefSeq" id="WP_282839782.1">
    <property type="nucleotide sequence ID" value="NZ_JASCXW010000025.1"/>
</dbReference>
<sequence>MSADLIITNISTIYTPYKKPPVHGRDMMSIHEIHHAYMAIKDGVIIAIGSGNYHKHTGPNTIIHDANQKIVIPGLIDSHTHLVHGGSRESEYKRLIAGTPYLQILAEGGGILGTVEMTRKASFNDLFEKAKKSLDEMMLYGVTTIESKSGYGLNLDHEIKQLKVNKKLNQVHPVHIVSTYMGAHAIPKEFKDDKDLYIDQMLLDMDIIKSENLAEAVDVFCESGVFSVKDTKRILSHAKALGFKIKLHADEIHPLGGAGLGVELGATSVDHLMAISDQDIEKLAHSNTIANLLPGTSFYLRKKYANARKMIDHQVAVAISGDYNPGSCPTENFQFIMQLASNQLQMMPEEVLNAVTINPAFHLGLHQEKGSLEVGKSADFVILDAPNLTYILYHYGINHASDVYIKGKPVVLNRQIVR</sequence>
<feature type="binding site" evidence="7">
    <location>
        <position position="251"/>
    </location>
    <ligand>
        <name>4-imidazolone-5-propanoate</name>
        <dbReference type="ChEBI" id="CHEBI:77893"/>
    </ligand>
</feature>
<keyword evidence="4 7" id="KW-0369">Histidine metabolism</keyword>
<dbReference type="InterPro" id="IPR032466">
    <property type="entry name" value="Metal_Hydrolase"/>
</dbReference>
<feature type="binding site" evidence="7">
    <location>
        <position position="79"/>
    </location>
    <ligand>
        <name>Zn(2+)</name>
        <dbReference type="ChEBI" id="CHEBI:29105"/>
    </ligand>
</feature>
<accession>A0AAW6U9G8</accession>
<keyword evidence="7" id="KW-0963">Cytoplasm</keyword>
<feature type="binding site" evidence="7">
    <location>
        <position position="248"/>
    </location>
    <ligand>
        <name>Fe(3+)</name>
        <dbReference type="ChEBI" id="CHEBI:29034"/>
    </ligand>
</feature>
<dbReference type="InterPro" id="IPR011059">
    <property type="entry name" value="Metal-dep_hydrolase_composite"/>
</dbReference>
<dbReference type="SUPFAM" id="SSF51338">
    <property type="entry name" value="Composite domain of metallo-dependent hydrolases"/>
    <property type="match status" value="1"/>
</dbReference>
<dbReference type="Gene3D" id="2.30.40.10">
    <property type="entry name" value="Urease, subunit C, domain 1"/>
    <property type="match status" value="1"/>
</dbReference>
<comment type="function">
    <text evidence="7">Catalyzes the hydrolytic cleavage of the carbon-nitrogen bond in imidazolone-5-propanoate to yield N-formimidoyl-L-glutamate. It is the third step in the universal histidine degradation pathway.</text>
</comment>
<keyword evidence="2 7" id="KW-0479">Metal-binding</keyword>
<evidence type="ECO:0000256" key="2">
    <source>
        <dbReference type="ARBA" id="ARBA00022723"/>
    </source>
</evidence>
<keyword evidence="3 7" id="KW-0378">Hydrolase</keyword>
<dbReference type="AlphaFoldDB" id="A0AAW6U9G8"/>
<dbReference type="PANTHER" id="PTHR42752">
    <property type="entry name" value="IMIDAZOLONEPROPIONASE"/>
    <property type="match status" value="1"/>
</dbReference>
<dbReference type="PANTHER" id="PTHR42752:SF1">
    <property type="entry name" value="IMIDAZOLONEPROPIONASE-RELATED"/>
    <property type="match status" value="1"/>
</dbReference>
<feature type="binding site" evidence="7">
    <location>
        <position position="322"/>
    </location>
    <ligand>
        <name>Fe(3+)</name>
        <dbReference type="ChEBI" id="CHEBI:29034"/>
    </ligand>
</feature>
<dbReference type="GO" id="GO:0008270">
    <property type="term" value="F:zinc ion binding"/>
    <property type="evidence" value="ECO:0007669"/>
    <property type="project" value="UniProtKB-UniRule"/>
</dbReference>
<comment type="cofactor">
    <cofactor evidence="7">
        <name>Zn(2+)</name>
        <dbReference type="ChEBI" id="CHEBI:29105"/>
    </cofactor>
    <cofactor evidence="7">
        <name>Fe(3+)</name>
        <dbReference type="ChEBI" id="CHEBI:29034"/>
    </cofactor>
    <text evidence="7">Binds 1 zinc or iron ion per subunit.</text>
</comment>
<feature type="binding site" evidence="7">
    <location>
        <position position="324"/>
    </location>
    <ligand>
        <name>N-formimidoyl-L-glutamate</name>
        <dbReference type="ChEBI" id="CHEBI:58928"/>
    </ligand>
</feature>
<comment type="similarity">
    <text evidence="7">Belongs to the metallo-dependent hydrolases superfamily. HutI family.</text>
</comment>
<dbReference type="GO" id="GO:0005737">
    <property type="term" value="C:cytoplasm"/>
    <property type="evidence" value="ECO:0007669"/>
    <property type="project" value="UniProtKB-SubCell"/>
</dbReference>
<feature type="binding site" evidence="7">
    <location>
        <position position="327"/>
    </location>
    <ligand>
        <name>4-imidazolone-5-propanoate</name>
        <dbReference type="ChEBI" id="CHEBI:77893"/>
    </ligand>
</feature>
<dbReference type="GO" id="GO:0050480">
    <property type="term" value="F:imidazolonepropionase activity"/>
    <property type="evidence" value="ECO:0007669"/>
    <property type="project" value="UniProtKB-UniRule"/>
</dbReference>
<keyword evidence="10" id="KW-1185">Reference proteome</keyword>
<dbReference type="InterPro" id="IPR006680">
    <property type="entry name" value="Amidohydro-rel"/>
</dbReference>
<comment type="caution">
    <text evidence="9">The sequence shown here is derived from an EMBL/GenBank/DDBJ whole genome shotgun (WGS) entry which is preliminary data.</text>
</comment>
<feature type="binding site" evidence="7">
    <location>
        <position position="326"/>
    </location>
    <ligand>
        <name>N-formimidoyl-L-glutamate</name>
        <dbReference type="ChEBI" id="CHEBI:58928"/>
    </ligand>
</feature>
<feature type="domain" description="Amidohydrolase-related" evidence="8">
    <location>
        <begin position="70"/>
        <end position="387"/>
    </location>
</feature>
<organism evidence="9 10">
    <name type="scientific">Peloplasma aerotolerans</name>
    <dbReference type="NCBI Taxonomy" id="3044389"/>
    <lineage>
        <taxon>Bacteria</taxon>
        <taxon>Bacillati</taxon>
        <taxon>Mycoplasmatota</taxon>
        <taxon>Mollicutes</taxon>
        <taxon>Acholeplasmatales</taxon>
        <taxon>Acholeplasmataceae</taxon>
        <taxon>Peloplasma</taxon>
    </lineage>
</organism>
<dbReference type="CDD" id="cd01296">
    <property type="entry name" value="Imidazolone-5PH"/>
    <property type="match status" value="1"/>
</dbReference>
<protein>
    <recommendedName>
        <fullName evidence="1 7">Imidazolonepropionase</fullName>
        <ecNumber evidence="1 7">3.5.2.7</ecNumber>
    </recommendedName>
    <alternativeName>
        <fullName evidence="7">Imidazolone-5-propionate hydrolase</fullName>
    </alternativeName>
</protein>
<feature type="binding site" evidence="7">
    <location>
        <position position="184"/>
    </location>
    <ligand>
        <name>4-imidazolone-5-propanoate</name>
        <dbReference type="ChEBI" id="CHEBI:77893"/>
    </ligand>
</feature>
<feature type="binding site" evidence="7">
    <location>
        <position position="81"/>
    </location>
    <ligand>
        <name>Fe(3+)</name>
        <dbReference type="ChEBI" id="CHEBI:29034"/>
    </ligand>
</feature>
<feature type="binding site" evidence="7">
    <location>
        <position position="81"/>
    </location>
    <ligand>
        <name>Zn(2+)</name>
        <dbReference type="ChEBI" id="CHEBI:29105"/>
    </ligand>
</feature>
<comment type="catalytic activity">
    <reaction evidence="7">
        <text>4-imidazolone-5-propanoate + H2O = N-formimidoyl-L-glutamate</text>
        <dbReference type="Rhea" id="RHEA:23660"/>
        <dbReference type="ChEBI" id="CHEBI:15377"/>
        <dbReference type="ChEBI" id="CHEBI:58928"/>
        <dbReference type="ChEBI" id="CHEBI:77893"/>
        <dbReference type="EC" id="3.5.2.7"/>
    </reaction>
</comment>
<dbReference type="GO" id="GO:0019556">
    <property type="term" value="P:L-histidine catabolic process to glutamate and formamide"/>
    <property type="evidence" value="ECO:0007669"/>
    <property type="project" value="UniProtKB-UniRule"/>
</dbReference>
<dbReference type="HAMAP" id="MF_00372">
    <property type="entry name" value="HutI"/>
    <property type="match status" value="1"/>
</dbReference>
<gene>
    <name evidence="7 9" type="primary">hutI</name>
    <name evidence="9" type="ORF">QJ521_07220</name>
</gene>
<dbReference type="Gene3D" id="3.20.20.140">
    <property type="entry name" value="Metal-dependent hydrolases"/>
    <property type="match status" value="1"/>
</dbReference>
<dbReference type="Pfam" id="PF01979">
    <property type="entry name" value="Amidohydro_1"/>
    <property type="match status" value="1"/>
</dbReference>
<dbReference type="GO" id="GO:0005506">
    <property type="term" value="F:iron ion binding"/>
    <property type="evidence" value="ECO:0007669"/>
    <property type="project" value="UniProtKB-UniRule"/>
</dbReference>
<evidence type="ECO:0000313" key="9">
    <source>
        <dbReference type="EMBL" id="MDI6453350.1"/>
    </source>
</evidence>
<dbReference type="InterPro" id="IPR005920">
    <property type="entry name" value="HutI"/>
</dbReference>
<evidence type="ECO:0000256" key="5">
    <source>
        <dbReference type="ARBA" id="ARBA00022833"/>
    </source>
</evidence>
<dbReference type="Proteomes" id="UP001431532">
    <property type="component" value="Unassembled WGS sequence"/>
</dbReference>
<dbReference type="SUPFAM" id="SSF51556">
    <property type="entry name" value="Metallo-dependent hydrolases"/>
    <property type="match status" value="1"/>
</dbReference>
<feature type="binding site" evidence="7">
    <location>
        <position position="88"/>
    </location>
    <ligand>
        <name>4-imidazolone-5-propanoate</name>
        <dbReference type="ChEBI" id="CHEBI:77893"/>
    </ligand>
</feature>
<feature type="binding site" evidence="7">
    <location>
        <position position="322"/>
    </location>
    <ligand>
        <name>Zn(2+)</name>
        <dbReference type="ChEBI" id="CHEBI:29105"/>
    </ligand>
</feature>